<accession>A0ABU5Q4X4</accession>
<keyword evidence="1" id="KW-0175">Coiled coil</keyword>
<reference evidence="3 4" key="1">
    <citation type="submission" date="2023-12" db="EMBL/GenBank/DDBJ databases">
        <title>Novel species of the genus Arcicella isolated from rivers.</title>
        <authorList>
            <person name="Lu H."/>
        </authorList>
    </citation>
    <scope>NUCLEOTIDE SEQUENCE [LARGE SCALE GENOMIC DNA]</scope>
    <source>
        <strain evidence="3 4">KCTC 23307</strain>
    </source>
</reference>
<evidence type="ECO:0000313" key="3">
    <source>
        <dbReference type="EMBL" id="MEA5137875.1"/>
    </source>
</evidence>
<dbReference type="EMBL" id="JAYFUM010000001">
    <property type="protein sequence ID" value="MEA5137875.1"/>
    <property type="molecule type" value="Genomic_DNA"/>
</dbReference>
<dbReference type="Proteomes" id="UP001302949">
    <property type="component" value="Unassembled WGS sequence"/>
</dbReference>
<feature type="domain" description="GmrSD restriction endonucleases N-terminal" evidence="2">
    <location>
        <begin position="52"/>
        <end position="190"/>
    </location>
</feature>
<dbReference type="PANTHER" id="PTHR39639">
    <property type="entry name" value="CHROMOSOME 16, WHOLE GENOME SHOTGUN SEQUENCE"/>
    <property type="match status" value="1"/>
</dbReference>
<dbReference type="InterPro" id="IPR004919">
    <property type="entry name" value="GmrSD_N"/>
</dbReference>
<evidence type="ECO:0000313" key="4">
    <source>
        <dbReference type="Proteomes" id="UP001302949"/>
    </source>
</evidence>
<keyword evidence="4" id="KW-1185">Reference proteome</keyword>
<evidence type="ECO:0000259" key="2">
    <source>
        <dbReference type="Pfam" id="PF03235"/>
    </source>
</evidence>
<proteinExistence type="predicted"/>
<gene>
    <name evidence="3" type="ORF">VB248_01945</name>
</gene>
<comment type="caution">
    <text evidence="3">The sequence shown here is derived from an EMBL/GenBank/DDBJ whole genome shotgun (WGS) entry which is preliminary data.</text>
</comment>
<name>A0ABU5Q4X4_9BACT</name>
<sequence>MKEKKEELVSLEQVEKQIRELEKEYDYNLRELEISDLLKKFVKDSQYIDAEQSTASIYIPEFQRKHVWDNKRKCDYIESLFLGVPTPPLFVVLKDEFANMELIDGVQRLSTIDEFVNKGLVLEKLELLDTLNGYSFKELHPHRQRKFNALGIRYYVINEGADEGVFAEIFKRINTGSLPLKDSEIRKGAFAKNDFYQFILECTTLNEFKVLFGSTKEDDKQRGEKEELISRFFAYSDNYQNFEHSVKHFINTYISEKGKKGFDKDVKTKELKETLNFIKKYFPSGIKKSINSKSIPRVRFEALTVGTNLALRENPDLSPHYIEWIDSDQFKKHTTSDAANNKNKLFGRIEFVRDCLLNKITINDLTFKQPN</sequence>
<dbReference type="PANTHER" id="PTHR39639:SF1">
    <property type="entry name" value="DUF262 DOMAIN-CONTAINING PROTEIN"/>
    <property type="match status" value="1"/>
</dbReference>
<feature type="coiled-coil region" evidence="1">
    <location>
        <begin position="1"/>
        <end position="31"/>
    </location>
</feature>
<dbReference type="Pfam" id="PF03235">
    <property type="entry name" value="GmrSD_N"/>
    <property type="match status" value="1"/>
</dbReference>
<evidence type="ECO:0000256" key="1">
    <source>
        <dbReference type="SAM" id="Coils"/>
    </source>
</evidence>
<organism evidence="3 4">
    <name type="scientific">Arcicella rigui</name>
    <dbReference type="NCBI Taxonomy" id="797020"/>
    <lineage>
        <taxon>Bacteria</taxon>
        <taxon>Pseudomonadati</taxon>
        <taxon>Bacteroidota</taxon>
        <taxon>Cytophagia</taxon>
        <taxon>Cytophagales</taxon>
        <taxon>Flectobacillaceae</taxon>
        <taxon>Arcicella</taxon>
    </lineage>
</organism>
<dbReference type="RefSeq" id="WP_323295039.1">
    <property type="nucleotide sequence ID" value="NZ_JAYFUM010000001.1"/>
</dbReference>
<protein>
    <submittedName>
        <fullName evidence="3">DUF262 domain-containing protein</fullName>
    </submittedName>
</protein>